<organism evidence="1 2">
    <name type="scientific">Rhipicephalus sanguineus</name>
    <name type="common">Brown dog tick</name>
    <name type="synonym">Ixodes sanguineus</name>
    <dbReference type="NCBI Taxonomy" id="34632"/>
    <lineage>
        <taxon>Eukaryota</taxon>
        <taxon>Metazoa</taxon>
        <taxon>Ecdysozoa</taxon>
        <taxon>Arthropoda</taxon>
        <taxon>Chelicerata</taxon>
        <taxon>Arachnida</taxon>
        <taxon>Acari</taxon>
        <taxon>Parasitiformes</taxon>
        <taxon>Ixodida</taxon>
        <taxon>Ixodoidea</taxon>
        <taxon>Ixodidae</taxon>
        <taxon>Rhipicephalinae</taxon>
        <taxon>Rhipicephalus</taxon>
        <taxon>Rhipicephalus</taxon>
    </lineage>
</organism>
<dbReference type="AlphaFoldDB" id="A0A9D4SP95"/>
<reference evidence="1" key="2">
    <citation type="submission" date="2021-09" db="EMBL/GenBank/DDBJ databases">
        <authorList>
            <person name="Jia N."/>
            <person name="Wang J."/>
            <person name="Shi W."/>
            <person name="Du L."/>
            <person name="Sun Y."/>
            <person name="Zhan W."/>
            <person name="Jiang J."/>
            <person name="Wang Q."/>
            <person name="Zhang B."/>
            <person name="Ji P."/>
            <person name="Sakyi L.B."/>
            <person name="Cui X."/>
            <person name="Yuan T."/>
            <person name="Jiang B."/>
            <person name="Yang W."/>
            <person name="Lam T.T.-Y."/>
            <person name="Chang Q."/>
            <person name="Ding S."/>
            <person name="Wang X."/>
            <person name="Zhu J."/>
            <person name="Ruan X."/>
            <person name="Zhao L."/>
            <person name="Wei J."/>
            <person name="Que T."/>
            <person name="Du C."/>
            <person name="Cheng J."/>
            <person name="Dai P."/>
            <person name="Han X."/>
            <person name="Huang E."/>
            <person name="Gao Y."/>
            <person name="Liu J."/>
            <person name="Shao H."/>
            <person name="Ye R."/>
            <person name="Li L."/>
            <person name="Wei W."/>
            <person name="Wang X."/>
            <person name="Wang C."/>
            <person name="Huo Q."/>
            <person name="Li W."/>
            <person name="Guo W."/>
            <person name="Chen H."/>
            <person name="Chen S."/>
            <person name="Zhou L."/>
            <person name="Zhou L."/>
            <person name="Ni X."/>
            <person name="Tian J."/>
            <person name="Zhou Y."/>
            <person name="Sheng Y."/>
            <person name="Liu T."/>
            <person name="Pan Y."/>
            <person name="Xia L."/>
            <person name="Li J."/>
            <person name="Zhao F."/>
            <person name="Cao W."/>
        </authorList>
    </citation>
    <scope>NUCLEOTIDE SEQUENCE</scope>
    <source>
        <strain evidence="1">Rsan-2018</strain>
        <tissue evidence="1">Larvae</tissue>
    </source>
</reference>
<sequence>MDLHAAFGPGGIGTDVQRLTGCTANARISVWLAWDQNIVVVGIKTEILASKLIGDVTLTIGGHHVPFQGHLKSAEETCKVVVTVAQNKTSESLRHKLE</sequence>
<reference evidence="1" key="1">
    <citation type="journal article" date="2020" name="Cell">
        <title>Large-Scale Comparative Analyses of Tick Genomes Elucidate Their Genetic Diversity and Vector Capacities.</title>
        <authorList>
            <consortium name="Tick Genome and Microbiome Consortium (TIGMIC)"/>
            <person name="Jia N."/>
            <person name="Wang J."/>
            <person name="Shi W."/>
            <person name="Du L."/>
            <person name="Sun Y."/>
            <person name="Zhan W."/>
            <person name="Jiang J.F."/>
            <person name="Wang Q."/>
            <person name="Zhang B."/>
            <person name="Ji P."/>
            <person name="Bell-Sakyi L."/>
            <person name="Cui X.M."/>
            <person name="Yuan T.T."/>
            <person name="Jiang B.G."/>
            <person name="Yang W.F."/>
            <person name="Lam T.T."/>
            <person name="Chang Q.C."/>
            <person name="Ding S.J."/>
            <person name="Wang X.J."/>
            <person name="Zhu J.G."/>
            <person name="Ruan X.D."/>
            <person name="Zhao L."/>
            <person name="Wei J.T."/>
            <person name="Ye R.Z."/>
            <person name="Que T.C."/>
            <person name="Du C.H."/>
            <person name="Zhou Y.H."/>
            <person name="Cheng J.X."/>
            <person name="Dai P.F."/>
            <person name="Guo W.B."/>
            <person name="Han X.H."/>
            <person name="Huang E.J."/>
            <person name="Li L.F."/>
            <person name="Wei W."/>
            <person name="Gao Y.C."/>
            <person name="Liu J.Z."/>
            <person name="Shao H.Z."/>
            <person name="Wang X."/>
            <person name="Wang C.C."/>
            <person name="Yang T.C."/>
            <person name="Huo Q.B."/>
            <person name="Li W."/>
            <person name="Chen H.Y."/>
            <person name="Chen S.E."/>
            <person name="Zhou L.G."/>
            <person name="Ni X.B."/>
            <person name="Tian J.H."/>
            <person name="Sheng Y."/>
            <person name="Liu T."/>
            <person name="Pan Y.S."/>
            <person name="Xia L.Y."/>
            <person name="Li J."/>
            <person name="Zhao F."/>
            <person name="Cao W.C."/>
        </authorList>
    </citation>
    <scope>NUCLEOTIDE SEQUENCE</scope>
    <source>
        <strain evidence="1">Rsan-2018</strain>
    </source>
</reference>
<evidence type="ECO:0000313" key="1">
    <source>
        <dbReference type="EMBL" id="KAH7936135.1"/>
    </source>
</evidence>
<keyword evidence="2" id="KW-1185">Reference proteome</keyword>
<dbReference type="EMBL" id="JABSTV010001255">
    <property type="protein sequence ID" value="KAH7936135.1"/>
    <property type="molecule type" value="Genomic_DNA"/>
</dbReference>
<evidence type="ECO:0000313" key="2">
    <source>
        <dbReference type="Proteomes" id="UP000821837"/>
    </source>
</evidence>
<gene>
    <name evidence="1" type="ORF">HPB52_018810</name>
</gene>
<protein>
    <submittedName>
        <fullName evidence="1">Uncharacterized protein</fullName>
    </submittedName>
</protein>
<proteinExistence type="predicted"/>
<dbReference type="Proteomes" id="UP000821837">
    <property type="component" value="Unassembled WGS sequence"/>
</dbReference>
<comment type="caution">
    <text evidence="1">The sequence shown here is derived from an EMBL/GenBank/DDBJ whole genome shotgun (WGS) entry which is preliminary data.</text>
</comment>
<name>A0A9D4SP95_RHISA</name>
<accession>A0A9D4SP95</accession>